<dbReference type="EMBL" id="CAJOBC010006022">
    <property type="protein sequence ID" value="CAF3883907.1"/>
    <property type="molecule type" value="Genomic_DNA"/>
</dbReference>
<evidence type="ECO:0000313" key="2">
    <source>
        <dbReference type="EMBL" id="CAF1120254.1"/>
    </source>
</evidence>
<sequence length="87" mass="9419">MGLRRGLESSENGTSGISEPSSDFEDLRTLLAPSRKRGLGSPERRTLERRGLGSPEHLYSTARNFSRGLGTYLKSEGSKSISGGSLY</sequence>
<proteinExistence type="predicted"/>
<keyword evidence="4" id="KW-1185">Reference proteome</keyword>
<comment type="caution">
    <text evidence="2">The sequence shown here is derived from an EMBL/GenBank/DDBJ whole genome shotgun (WGS) entry which is preliminary data.</text>
</comment>
<evidence type="ECO:0000256" key="1">
    <source>
        <dbReference type="SAM" id="MobiDB-lite"/>
    </source>
</evidence>
<reference evidence="2" key="1">
    <citation type="submission" date="2021-02" db="EMBL/GenBank/DDBJ databases">
        <authorList>
            <person name="Nowell W R."/>
        </authorList>
    </citation>
    <scope>NUCLEOTIDE SEQUENCE</scope>
</reference>
<protein>
    <submittedName>
        <fullName evidence="2">Uncharacterized protein</fullName>
    </submittedName>
</protein>
<gene>
    <name evidence="2" type="ORF">GPM918_LOCUS19656</name>
    <name evidence="3" type="ORF">SRO942_LOCUS19653</name>
</gene>
<feature type="compositionally biased region" description="Basic and acidic residues" evidence="1">
    <location>
        <begin position="42"/>
        <end position="51"/>
    </location>
</feature>
<name>A0A814QJD5_9BILA</name>
<feature type="region of interest" description="Disordered" evidence="1">
    <location>
        <begin position="1"/>
        <end position="59"/>
    </location>
</feature>
<feature type="compositionally biased region" description="Polar residues" evidence="1">
    <location>
        <begin position="9"/>
        <end position="21"/>
    </location>
</feature>
<evidence type="ECO:0000313" key="4">
    <source>
        <dbReference type="Proteomes" id="UP000663829"/>
    </source>
</evidence>
<organism evidence="2 4">
    <name type="scientific">Didymodactylos carnosus</name>
    <dbReference type="NCBI Taxonomy" id="1234261"/>
    <lineage>
        <taxon>Eukaryota</taxon>
        <taxon>Metazoa</taxon>
        <taxon>Spiralia</taxon>
        <taxon>Gnathifera</taxon>
        <taxon>Rotifera</taxon>
        <taxon>Eurotatoria</taxon>
        <taxon>Bdelloidea</taxon>
        <taxon>Philodinida</taxon>
        <taxon>Philodinidae</taxon>
        <taxon>Didymodactylos</taxon>
    </lineage>
</organism>
<dbReference type="Proteomes" id="UP000663829">
    <property type="component" value="Unassembled WGS sequence"/>
</dbReference>
<dbReference type="AlphaFoldDB" id="A0A814QJD5"/>
<accession>A0A814QJD5</accession>
<evidence type="ECO:0000313" key="3">
    <source>
        <dbReference type="EMBL" id="CAF3883907.1"/>
    </source>
</evidence>
<dbReference type="Proteomes" id="UP000681722">
    <property type="component" value="Unassembled WGS sequence"/>
</dbReference>
<dbReference type="EMBL" id="CAJNOQ010006022">
    <property type="protein sequence ID" value="CAF1120254.1"/>
    <property type="molecule type" value="Genomic_DNA"/>
</dbReference>